<dbReference type="RefSeq" id="WP_327922052.1">
    <property type="nucleotide sequence ID" value="NZ_JARMDB010000042.1"/>
</dbReference>
<keyword evidence="2" id="KW-0812">Transmembrane</keyword>
<sequence length="217" mass="25588">MFRKKQEKNIHVKLVDKQGEVIREFDCTKKDLKEVRKTGIEIRMVEENQYEMVATDEQLEKLARIEAEIEEELAIYEEAMQELAQEREEEKAKQKELKEKNKWSPKKKVIVFGLLFIVFVVLPIIEGYQNSKLVEEGTPLNAEIVGRHVEKSFIFTHPTLVVRVDGKEHNVWVREETYNEAQWFGGLKVVKTKDGKVDKDPRYDYEDLVVSYKEITK</sequence>
<proteinExistence type="predicted"/>
<gene>
    <name evidence="3" type="ORF">P4U88_27775</name>
</gene>
<evidence type="ECO:0000256" key="2">
    <source>
        <dbReference type="SAM" id="Phobius"/>
    </source>
</evidence>
<keyword evidence="1" id="KW-0175">Coiled coil</keyword>
<evidence type="ECO:0008006" key="5">
    <source>
        <dbReference type="Google" id="ProtNLM"/>
    </source>
</evidence>
<reference evidence="3 4" key="1">
    <citation type="submission" date="2023-03" db="EMBL/GenBank/DDBJ databases">
        <title>Bacillus Genome Sequencing.</title>
        <authorList>
            <person name="Dunlap C."/>
        </authorList>
    </citation>
    <scope>NUCLEOTIDE SEQUENCE [LARGE SCALE GENOMIC DNA]</scope>
    <source>
        <strain evidence="3 4">B-615</strain>
    </source>
</reference>
<dbReference type="Proteomes" id="UP001309448">
    <property type="component" value="Unassembled WGS sequence"/>
</dbReference>
<evidence type="ECO:0000256" key="1">
    <source>
        <dbReference type="SAM" id="Coils"/>
    </source>
</evidence>
<evidence type="ECO:0000313" key="3">
    <source>
        <dbReference type="EMBL" id="MED1569543.1"/>
    </source>
</evidence>
<evidence type="ECO:0000313" key="4">
    <source>
        <dbReference type="Proteomes" id="UP001309448"/>
    </source>
</evidence>
<name>A0ABU6N477_9BACI</name>
<feature type="transmembrane region" description="Helical" evidence="2">
    <location>
        <begin position="109"/>
        <end position="125"/>
    </location>
</feature>
<protein>
    <recommendedName>
        <fullName evidence="5">PH domain-containing protein</fullName>
    </recommendedName>
</protein>
<comment type="caution">
    <text evidence="3">The sequence shown here is derived from an EMBL/GenBank/DDBJ whole genome shotgun (WGS) entry which is preliminary data.</text>
</comment>
<organism evidence="3 4">
    <name type="scientific">Bacillus paramycoides</name>
    <dbReference type="NCBI Taxonomy" id="2026194"/>
    <lineage>
        <taxon>Bacteria</taxon>
        <taxon>Bacillati</taxon>
        <taxon>Bacillota</taxon>
        <taxon>Bacilli</taxon>
        <taxon>Bacillales</taxon>
        <taxon>Bacillaceae</taxon>
        <taxon>Bacillus</taxon>
        <taxon>Bacillus cereus group</taxon>
    </lineage>
</organism>
<accession>A0ABU6N477</accession>
<feature type="coiled-coil region" evidence="1">
    <location>
        <begin position="52"/>
        <end position="100"/>
    </location>
</feature>
<dbReference type="EMBL" id="JARMDB010000042">
    <property type="protein sequence ID" value="MED1569543.1"/>
    <property type="molecule type" value="Genomic_DNA"/>
</dbReference>
<keyword evidence="4" id="KW-1185">Reference proteome</keyword>
<keyword evidence="2" id="KW-0472">Membrane</keyword>
<keyword evidence="2" id="KW-1133">Transmembrane helix</keyword>